<dbReference type="GO" id="GO:0005524">
    <property type="term" value="F:ATP binding"/>
    <property type="evidence" value="ECO:0007669"/>
    <property type="project" value="UniProtKB-KW"/>
</dbReference>
<dbReference type="STRING" id="1245745.A0A0A2VQM6"/>
<protein>
    <recommendedName>
        <fullName evidence="3 12">Tyrosine--tRNA ligase</fullName>
        <ecNumber evidence="3 12">6.1.1.1</ecNumber>
    </recommendedName>
    <alternativeName>
        <fullName evidence="10 12">Tyrosyl-tRNA synthetase</fullName>
    </alternativeName>
</protein>
<dbReference type="FunFam" id="3.40.50.620:FF:000040">
    <property type="entry name" value="Tyrosine--tRNA ligase"/>
    <property type="match status" value="1"/>
</dbReference>
<dbReference type="PRINTS" id="PR01040">
    <property type="entry name" value="TRNASYNTHTYR"/>
</dbReference>
<evidence type="ECO:0000313" key="15">
    <source>
        <dbReference type="EMBL" id="KGQ08480.1"/>
    </source>
</evidence>
<evidence type="ECO:0000256" key="2">
    <source>
        <dbReference type="ARBA" id="ARBA00005594"/>
    </source>
</evidence>
<feature type="transmembrane region" description="Helical" evidence="14">
    <location>
        <begin position="124"/>
        <end position="149"/>
    </location>
</feature>
<dbReference type="GO" id="GO:0005737">
    <property type="term" value="C:cytoplasm"/>
    <property type="evidence" value="ECO:0007669"/>
    <property type="project" value="UniProtKB-SubCell"/>
</dbReference>
<dbReference type="HOGENOM" id="CLU_414456_0_0_1"/>
<keyword evidence="14" id="KW-0812">Transmembrane</keyword>
<dbReference type="InterPro" id="IPR002305">
    <property type="entry name" value="aa-tRNA-synth_Ic"/>
</dbReference>
<feature type="region of interest" description="Disordered" evidence="13">
    <location>
        <begin position="612"/>
        <end position="662"/>
    </location>
</feature>
<evidence type="ECO:0000256" key="8">
    <source>
        <dbReference type="ARBA" id="ARBA00022917"/>
    </source>
</evidence>
<comment type="catalytic activity">
    <reaction evidence="11 12">
        <text>tRNA(Tyr) + L-tyrosine + ATP = L-tyrosyl-tRNA(Tyr) + AMP + diphosphate + H(+)</text>
        <dbReference type="Rhea" id="RHEA:10220"/>
        <dbReference type="Rhea" id="RHEA-COMP:9706"/>
        <dbReference type="Rhea" id="RHEA-COMP:9707"/>
        <dbReference type="ChEBI" id="CHEBI:15378"/>
        <dbReference type="ChEBI" id="CHEBI:30616"/>
        <dbReference type="ChEBI" id="CHEBI:33019"/>
        <dbReference type="ChEBI" id="CHEBI:58315"/>
        <dbReference type="ChEBI" id="CHEBI:78442"/>
        <dbReference type="ChEBI" id="CHEBI:78536"/>
        <dbReference type="ChEBI" id="CHEBI:456215"/>
        <dbReference type="EC" id="6.1.1.1"/>
    </reaction>
</comment>
<keyword evidence="4" id="KW-0963">Cytoplasm</keyword>
<evidence type="ECO:0000256" key="7">
    <source>
        <dbReference type="ARBA" id="ARBA00022840"/>
    </source>
</evidence>
<dbReference type="InterPro" id="IPR002307">
    <property type="entry name" value="Tyr-tRNA-ligase"/>
</dbReference>
<dbReference type="Gene3D" id="1.10.240.10">
    <property type="entry name" value="Tyrosyl-Transfer RNA Synthetase"/>
    <property type="match status" value="1"/>
</dbReference>
<dbReference type="NCBIfam" id="TIGR00234">
    <property type="entry name" value="tyrS"/>
    <property type="match status" value="1"/>
</dbReference>
<proteinExistence type="inferred from homology"/>
<keyword evidence="8 12" id="KW-0648">Protein biosynthesis</keyword>
<dbReference type="AlphaFoldDB" id="A0A0A2VQM6"/>
<evidence type="ECO:0000256" key="12">
    <source>
        <dbReference type="RuleBase" id="RU361234"/>
    </source>
</evidence>
<dbReference type="PANTHER" id="PTHR46264">
    <property type="entry name" value="TYROSINE-TRNA LIGASE"/>
    <property type="match status" value="1"/>
</dbReference>
<dbReference type="EC" id="6.1.1.1" evidence="3 12"/>
<evidence type="ECO:0000256" key="5">
    <source>
        <dbReference type="ARBA" id="ARBA00022598"/>
    </source>
</evidence>
<dbReference type="Pfam" id="PF00579">
    <property type="entry name" value="tRNA-synt_1b"/>
    <property type="match status" value="1"/>
</dbReference>
<keyword evidence="5 12" id="KW-0436">Ligase</keyword>
<keyword evidence="6 12" id="KW-0547">Nucleotide-binding</keyword>
<dbReference type="CDD" id="cd00805">
    <property type="entry name" value="TyrRS_core"/>
    <property type="match status" value="1"/>
</dbReference>
<keyword evidence="7 12" id="KW-0067">ATP-binding</keyword>
<name>A0A0A2VQM6_BEABA</name>
<comment type="similarity">
    <text evidence="2 12">Belongs to the class-I aminoacyl-tRNA synthetase family.</text>
</comment>
<dbReference type="GO" id="GO:0004831">
    <property type="term" value="F:tyrosine-tRNA ligase activity"/>
    <property type="evidence" value="ECO:0007669"/>
    <property type="project" value="UniProtKB-EC"/>
</dbReference>
<dbReference type="eggNOG" id="KOG2144">
    <property type="taxonomic scope" value="Eukaryota"/>
</dbReference>
<evidence type="ECO:0000256" key="11">
    <source>
        <dbReference type="ARBA" id="ARBA00048248"/>
    </source>
</evidence>
<evidence type="ECO:0000256" key="6">
    <source>
        <dbReference type="ARBA" id="ARBA00022741"/>
    </source>
</evidence>
<evidence type="ECO:0000256" key="9">
    <source>
        <dbReference type="ARBA" id="ARBA00023146"/>
    </source>
</evidence>
<dbReference type="GO" id="GO:0006437">
    <property type="term" value="P:tyrosyl-tRNA aminoacylation"/>
    <property type="evidence" value="ECO:0007669"/>
    <property type="project" value="InterPro"/>
</dbReference>
<dbReference type="InterPro" id="IPR050489">
    <property type="entry name" value="Tyr-tRNA_synthase"/>
</dbReference>
<dbReference type="SUPFAM" id="SSF52374">
    <property type="entry name" value="Nucleotidylyl transferase"/>
    <property type="match status" value="1"/>
</dbReference>
<dbReference type="PANTHER" id="PTHR46264:SF4">
    <property type="entry name" value="TYROSINE--TRNA LIGASE, CYTOPLASMIC"/>
    <property type="match status" value="1"/>
</dbReference>
<evidence type="ECO:0000256" key="13">
    <source>
        <dbReference type="SAM" id="MobiDB-lite"/>
    </source>
</evidence>
<evidence type="ECO:0000313" key="16">
    <source>
        <dbReference type="Proteomes" id="UP000030106"/>
    </source>
</evidence>
<keyword evidence="14" id="KW-0472">Membrane</keyword>
<dbReference type="OrthoDB" id="197206at2759"/>
<dbReference type="Gene3D" id="3.40.50.620">
    <property type="entry name" value="HUPs"/>
    <property type="match status" value="1"/>
</dbReference>
<dbReference type="InterPro" id="IPR014729">
    <property type="entry name" value="Rossmann-like_a/b/a_fold"/>
</dbReference>
<dbReference type="NCBIfam" id="NF006330">
    <property type="entry name" value="PRK08560.1"/>
    <property type="match status" value="1"/>
</dbReference>
<gene>
    <name evidence="15" type="ORF">BBAD15_g6194</name>
</gene>
<evidence type="ECO:0000256" key="3">
    <source>
        <dbReference type="ARBA" id="ARBA00013160"/>
    </source>
</evidence>
<evidence type="ECO:0000256" key="1">
    <source>
        <dbReference type="ARBA" id="ARBA00004496"/>
    </source>
</evidence>
<keyword evidence="9 12" id="KW-0030">Aminoacyl-tRNA synthetase</keyword>
<evidence type="ECO:0000256" key="14">
    <source>
        <dbReference type="SAM" id="Phobius"/>
    </source>
</evidence>
<dbReference type="EMBL" id="ANFO01000575">
    <property type="protein sequence ID" value="KGQ08480.1"/>
    <property type="molecule type" value="Genomic_DNA"/>
</dbReference>
<reference evidence="15 16" key="1">
    <citation type="submission" date="2012-10" db="EMBL/GenBank/DDBJ databases">
        <title>Genome sequencing and analysis of entomopathogenic fungi Beauveria bassiana D1-5.</title>
        <authorList>
            <person name="Li Q."/>
            <person name="Wang L."/>
            <person name="Zhang Z."/>
            <person name="Wang Q."/>
            <person name="Ren J."/>
            <person name="Wang M."/>
            <person name="Xu W."/>
            <person name="Wang J."/>
            <person name="Lu Y."/>
            <person name="Du Q."/>
            <person name="Sun Z."/>
        </authorList>
    </citation>
    <scope>NUCLEOTIDE SEQUENCE [LARGE SCALE GENOMIC DNA]</scope>
    <source>
        <strain evidence="15 16">D1-5</strain>
    </source>
</reference>
<comment type="subcellular location">
    <subcellularLocation>
        <location evidence="1">Cytoplasm</location>
    </subcellularLocation>
</comment>
<comment type="caution">
    <text evidence="15">The sequence shown here is derived from an EMBL/GenBank/DDBJ whole genome shotgun (WGS) entry which is preliminary data.</text>
</comment>
<organism evidence="15 16">
    <name type="scientific">Beauveria bassiana D1-5</name>
    <dbReference type="NCBI Taxonomy" id="1245745"/>
    <lineage>
        <taxon>Eukaryota</taxon>
        <taxon>Fungi</taxon>
        <taxon>Dikarya</taxon>
        <taxon>Ascomycota</taxon>
        <taxon>Pezizomycotina</taxon>
        <taxon>Sordariomycetes</taxon>
        <taxon>Hypocreomycetidae</taxon>
        <taxon>Hypocreales</taxon>
        <taxon>Cordycipitaceae</taxon>
        <taxon>Beauveria</taxon>
    </lineage>
</organism>
<keyword evidence="14" id="KW-1133">Transmembrane helix</keyword>
<sequence length="662" mass="73406">MAGLPWPIADFDAQEHGLHFTNDVWNNTIANGKDFTLRWNQTIDAKKGALSLFKVIYPSEGVVVYEVAQNITNCLQPTYCIWKPESLGDDLFSFWLASDRGPNASFAISPSWTAKQPKVRSFAWAAPFLVPVCLLLFLYFVCVTTCLLYRKRRKAKRQKEEMARAARRRAALASENEAEEAFIMSTRHANRHGSVDSTMTVEELEPTDDALTKQDSWPFTTTTFSTADSEDTVVSESSQMAERRAAHKKALANSAELHNSTAEIMATTTQTKDERLALIKENLAEVLNQEIIEKILDEGRNPKIYWGTATTAPPHCGYFVPAIKIAQLLAAGCEMTILLADIHAFLDNLKAPIEMVEQRAQYYRFMITAILEAVGIPTDKLKFVLGSSYQKTPDYVMDVYRMASVVSEHDARRAGSETVKQSANPPLSGLLYPVLQILDEQYLDVDAQFGGMDQRKLFIAAKEWLPKLGYRERAHLMNPLVPGLQGAKMSSSDPNSKIDLLDTEDAIRKKISKAECAPTVVEGNGVLAFTEFVLLPAAALRGKKEFTVPRRDDTPLVYTSIEQMHEDFKNDKLTPQALKPAVAQALVDLTAPIRNAFENSQEWKDITLKAYPPPEKKVKKVKDKGTRFPGRPKPAADGQPAEGGATGTKEAGDVSTAAEPAA</sequence>
<evidence type="ECO:0000256" key="10">
    <source>
        <dbReference type="ARBA" id="ARBA00033323"/>
    </source>
</evidence>
<dbReference type="Proteomes" id="UP000030106">
    <property type="component" value="Unassembled WGS sequence"/>
</dbReference>
<evidence type="ECO:0000256" key="4">
    <source>
        <dbReference type="ARBA" id="ARBA00022490"/>
    </source>
</evidence>
<accession>A0A0A2VQM6</accession>